<sequence length="735" mass="77988">MSSNTPVLETVSAQEAAGRLLRWWQDTSDPLAPGGWLSLVGEGAADGGQVLREVGAQVASSVLVDATERTAEELLGEVLAALGLESRRYGGLRWISEVRALPERRLVLLTHVQRMGRTRRSYEAERLLTGTLKALCTRTGLQVIAQVDAPGLLRSGDAGLRLEPAGADPAPTPPAWPDEVRALALAEPRTVPPRAWAALVAGLRADGDRPVTEDALQAVLAEHDRWLERREDGVGFVDEAVAESLRRETAPETVTRVNRHMTAWLRTLAPELAHPDGWAAGGALGTYAAAGLAMHAAQADHEQKWTTQTLDELVARGELVAHLPQTALLDAARCAHYGGIGSNSAAADAAYLWDYGVVPATQPAWAAWLHLMATARSDDDFVAGLLASGIRLPWKAVWTRWRPPGGFHASFLAPGAVGETAEVRWHGRPAVAALGTPEVDVSIWDALTGEPLAGPWPEDSVVPEDAHTALTWPDESGTGDAITTLAALEAAVPGTDMAHPSLLSAPVLTVGELTILGGPGGLLALAPAKGWEETAGTPCRAPLSGPYAAAGPTTPQHATPPGAADLRAVVGEDAFRPVKEDQLPAGLEEDGARQVLTDIGVPAFDESGLRLAPDDDAFLTEFTWPDDAAEDPESEGPFFHLGRWMGGDVVLDGTGGEVFRVPGDEDDPVDGALVASSLENFLAMAAQWLIGLRISTTVDNSDEEYALRQHVSGELWMLDDAGSQSEAWMYIFEND</sequence>
<evidence type="ECO:0000313" key="2">
    <source>
        <dbReference type="Proteomes" id="UP000275579"/>
    </source>
</evidence>
<accession>A0A3Q9K9P0</accession>
<dbReference type="EMBL" id="CP029042">
    <property type="protein sequence ID" value="AZS71946.1"/>
    <property type="molecule type" value="Genomic_DNA"/>
</dbReference>
<evidence type="ECO:0000313" key="1">
    <source>
        <dbReference type="EMBL" id="AZS71946.1"/>
    </source>
</evidence>
<gene>
    <name evidence="1" type="ORF">DDE74_14210</name>
</gene>
<protein>
    <submittedName>
        <fullName evidence="1">Uncharacterized protein</fullName>
    </submittedName>
</protein>
<name>A0A3Q9K9P0_9ACTN</name>
<organism evidence="1 2">
    <name type="scientific">Streptomyces lydicus</name>
    <dbReference type="NCBI Taxonomy" id="47763"/>
    <lineage>
        <taxon>Bacteria</taxon>
        <taxon>Bacillati</taxon>
        <taxon>Actinomycetota</taxon>
        <taxon>Actinomycetes</taxon>
        <taxon>Kitasatosporales</taxon>
        <taxon>Streptomycetaceae</taxon>
        <taxon>Streptomyces</taxon>
    </lineage>
</organism>
<reference evidence="1 2" key="1">
    <citation type="submission" date="2018-04" db="EMBL/GenBank/DDBJ databases">
        <title>Complete genome sequences of Streptomyces lydicus strain WYEC and characterization of antagonistic properties of biological control agents.</title>
        <authorList>
            <person name="Mariita R.M."/>
            <person name="Sello J.K."/>
        </authorList>
    </citation>
    <scope>NUCLEOTIDE SEQUENCE [LARGE SCALE GENOMIC DNA]</scope>
    <source>
        <strain evidence="1 2">WYEC 108</strain>
    </source>
</reference>
<dbReference type="Proteomes" id="UP000275579">
    <property type="component" value="Chromosome"/>
</dbReference>
<proteinExistence type="predicted"/>
<dbReference type="AlphaFoldDB" id="A0A3Q9K9P0"/>
<dbReference type="RefSeq" id="WP_127150939.1">
    <property type="nucleotide sequence ID" value="NZ_CP029042.1"/>
</dbReference>